<feature type="transmembrane region" description="Helical" evidence="1">
    <location>
        <begin position="19"/>
        <end position="38"/>
    </location>
</feature>
<keyword evidence="1" id="KW-1133">Transmembrane helix</keyword>
<sequence length="634" mass="68385">MDLRAAETPPAAGAAFDEIAIAGAMAGVVILFFGWVILRERAGRPTFVSRLADWSADLVQLPRWVALPSALGLVSVLVAGWGVWWDVPIHMQNGRDEGPLANPSHYPIFLGILGFCHAGLLSMGLARDPLPRHTVRLSRTWRVPLGSLVITGAGLIALVGFPADDLWHRLFGQDVTEWGPTHVMMIGGAVTFVLGIPLLLAEAAQVSAPRTSGFIGRLLGALAITVCGIPFAFLMEFDLGVPQFPAVTQFIIFAFLAAWIGCAVRLWLGPGGALLVGAAFWTAHLFLWATIWALPDVLTARWLLLVPSVVIIEVVAAILQPKRTGREIPFVVVSGVLVGSLGMYGEWLWSKFFMPLPQPFDADTLPFLLGVSTIAGLGGGLMAAWMLSRLVLTGSSAAPPEDRPAPRRWFGLAGLAIFAVLMGVFGVPKAPETYTGVVGFSDVTTGGSECAGTEEKCLATVTIRLDDPDVAEDAVWFYALAWQGRPGGDSTGVPRDPQSDAPGIVRTALEPTGVPGEYRTEHPVPLYGNWKTLLRLHVAPSEMVSFPLYAPDDPAIESSRGRAIVTTDGQQVETVLEREFLQREQREDVPTWAWTVGYIAVIATWLALLLFYGWCYNRAAQPVAPSTTRTKETV</sequence>
<feature type="transmembrane region" description="Helical" evidence="1">
    <location>
        <begin position="274"/>
        <end position="294"/>
    </location>
</feature>
<feature type="transmembrane region" description="Helical" evidence="1">
    <location>
        <begin position="246"/>
        <end position="267"/>
    </location>
</feature>
<evidence type="ECO:0000256" key="1">
    <source>
        <dbReference type="SAM" id="Phobius"/>
    </source>
</evidence>
<keyword evidence="1" id="KW-0812">Transmembrane</keyword>
<protein>
    <submittedName>
        <fullName evidence="2">Uncharacterized protein</fullName>
    </submittedName>
</protein>
<feature type="transmembrane region" description="Helical" evidence="1">
    <location>
        <begin position="365"/>
        <end position="388"/>
    </location>
</feature>
<keyword evidence="3" id="KW-1185">Reference proteome</keyword>
<comment type="caution">
    <text evidence="2">The sequence shown here is derived from an EMBL/GenBank/DDBJ whole genome shotgun (WGS) entry which is preliminary data.</text>
</comment>
<dbReference type="EMBL" id="QGDD01000002">
    <property type="protein sequence ID" value="PWN03799.1"/>
    <property type="molecule type" value="Genomic_DNA"/>
</dbReference>
<name>A0A316TKK2_9ACTN</name>
<feature type="transmembrane region" description="Helical" evidence="1">
    <location>
        <begin position="145"/>
        <end position="163"/>
    </location>
</feature>
<feature type="transmembrane region" description="Helical" evidence="1">
    <location>
        <begin position="64"/>
        <end position="85"/>
    </location>
</feature>
<dbReference type="Proteomes" id="UP000245507">
    <property type="component" value="Unassembled WGS sequence"/>
</dbReference>
<feature type="transmembrane region" description="Helical" evidence="1">
    <location>
        <begin position="214"/>
        <end position="234"/>
    </location>
</feature>
<feature type="transmembrane region" description="Helical" evidence="1">
    <location>
        <begin position="105"/>
        <end position="125"/>
    </location>
</feature>
<feature type="transmembrane region" description="Helical" evidence="1">
    <location>
        <begin position="409"/>
        <end position="427"/>
    </location>
</feature>
<reference evidence="2 3" key="1">
    <citation type="submission" date="2018-05" db="EMBL/GenBank/DDBJ databases">
        <title>Nocardioides silvaticus genome.</title>
        <authorList>
            <person name="Li C."/>
            <person name="Wang G."/>
        </authorList>
    </citation>
    <scope>NUCLEOTIDE SEQUENCE [LARGE SCALE GENOMIC DNA]</scope>
    <source>
        <strain evidence="2 3">CCTCC AB 2018079</strain>
    </source>
</reference>
<gene>
    <name evidence="2" type="ORF">DJ010_06925</name>
</gene>
<accession>A0A316TKK2</accession>
<feature type="transmembrane region" description="Helical" evidence="1">
    <location>
        <begin position="328"/>
        <end position="345"/>
    </location>
</feature>
<feature type="transmembrane region" description="Helical" evidence="1">
    <location>
        <begin position="300"/>
        <end position="319"/>
    </location>
</feature>
<feature type="transmembrane region" description="Helical" evidence="1">
    <location>
        <begin position="183"/>
        <end position="202"/>
    </location>
</feature>
<dbReference type="AlphaFoldDB" id="A0A316TKK2"/>
<dbReference type="RefSeq" id="WP_109692888.1">
    <property type="nucleotide sequence ID" value="NZ_QGDD01000002.1"/>
</dbReference>
<dbReference type="OrthoDB" id="3328774at2"/>
<evidence type="ECO:0000313" key="2">
    <source>
        <dbReference type="EMBL" id="PWN03799.1"/>
    </source>
</evidence>
<evidence type="ECO:0000313" key="3">
    <source>
        <dbReference type="Proteomes" id="UP000245507"/>
    </source>
</evidence>
<proteinExistence type="predicted"/>
<feature type="transmembrane region" description="Helical" evidence="1">
    <location>
        <begin position="592"/>
        <end position="612"/>
    </location>
</feature>
<keyword evidence="1" id="KW-0472">Membrane</keyword>
<organism evidence="2 3">
    <name type="scientific">Nocardioides silvaticus</name>
    <dbReference type="NCBI Taxonomy" id="2201891"/>
    <lineage>
        <taxon>Bacteria</taxon>
        <taxon>Bacillati</taxon>
        <taxon>Actinomycetota</taxon>
        <taxon>Actinomycetes</taxon>
        <taxon>Propionibacteriales</taxon>
        <taxon>Nocardioidaceae</taxon>
        <taxon>Nocardioides</taxon>
    </lineage>
</organism>